<reference evidence="2" key="1">
    <citation type="journal article" date="2020" name="Stud. Mycol.">
        <title>101 Dothideomycetes genomes: a test case for predicting lifestyles and emergence of pathogens.</title>
        <authorList>
            <person name="Haridas S."/>
            <person name="Albert R."/>
            <person name="Binder M."/>
            <person name="Bloem J."/>
            <person name="Labutti K."/>
            <person name="Salamov A."/>
            <person name="Andreopoulos B."/>
            <person name="Baker S."/>
            <person name="Barry K."/>
            <person name="Bills G."/>
            <person name="Bluhm B."/>
            <person name="Cannon C."/>
            <person name="Castanera R."/>
            <person name="Culley D."/>
            <person name="Daum C."/>
            <person name="Ezra D."/>
            <person name="Gonzalez J."/>
            <person name="Henrissat B."/>
            <person name="Kuo A."/>
            <person name="Liang C."/>
            <person name="Lipzen A."/>
            <person name="Lutzoni F."/>
            <person name="Magnuson J."/>
            <person name="Mondo S."/>
            <person name="Nolan M."/>
            <person name="Ohm R."/>
            <person name="Pangilinan J."/>
            <person name="Park H.-J."/>
            <person name="Ramirez L."/>
            <person name="Alfaro M."/>
            <person name="Sun H."/>
            <person name="Tritt A."/>
            <person name="Yoshinaga Y."/>
            <person name="Zwiers L.-H."/>
            <person name="Turgeon B."/>
            <person name="Goodwin S."/>
            <person name="Spatafora J."/>
            <person name="Crous P."/>
            <person name="Grigoriev I."/>
        </authorList>
    </citation>
    <scope>NUCLEOTIDE SEQUENCE</scope>
    <source>
        <strain evidence="2">CBS 262.69</strain>
    </source>
</reference>
<accession>A0A6G1HJV2</accession>
<keyword evidence="3" id="KW-1185">Reference proteome</keyword>
<keyword evidence="1" id="KW-0812">Transmembrane</keyword>
<gene>
    <name evidence="2" type="ORF">EJ06DRAFT_484089</name>
</gene>
<dbReference type="PANTHER" id="PTHR35394">
    <property type="entry name" value="DUF3176 DOMAIN-CONTAINING PROTEIN"/>
    <property type="match status" value="1"/>
</dbReference>
<feature type="transmembrane region" description="Helical" evidence="1">
    <location>
        <begin position="28"/>
        <end position="50"/>
    </location>
</feature>
<keyword evidence="1" id="KW-0472">Membrane</keyword>
<evidence type="ECO:0000313" key="2">
    <source>
        <dbReference type="EMBL" id="KAF2396139.1"/>
    </source>
</evidence>
<evidence type="ECO:0000313" key="3">
    <source>
        <dbReference type="Proteomes" id="UP000799640"/>
    </source>
</evidence>
<dbReference type="EMBL" id="ML996708">
    <property type="protein sequence ID" value="KAF2396139.1"/>
    <property type="molecule type" value="Genomic_DNA"/>
</dbReference>
<feature type="transmembrane region" description="Helical" evidence="1">
    <location>
        <begin position="62"/>
        <end position="85"/>
    </location>
</feature>
<dbReference type="Pfam" id="PF11374">
    <property type="entry name" value="DUF3176"/>
    <property type="match status" value="1"/>
</dbReference>
<dbReference type="PANTHER" id="PTHR35394:SF5">
    <property type="entry name" value="DUF3176 DOMAIN-CONTAINING PROTEIN"/>
    <property type="match status" value="1"/>
</dbReference>
<name>A0A6G1HJV2_9PEZI</name>
<sequence>MESDLSLGHTGQDSAKGSTKTLHSLKGWWTQAGALLVSFNLLAVIISLLMKYNHELQPQWKYSINLNTAAAALSTIIRACLVSVVDEAVISQLKWYRHRQPPPLQHISYFDSASRGVWGAVLFPFRIRSLSFAQIECFLTVASFAIGPFTQQAIRSVPCSRPAPDMCPFLPVASNIMRSREIITDEATGFSIDAPSKGAILSAMVNPPWNQSVHLLGDCGTGNCTFPEADGITHSTLGMCTKCVDTTSLLRRLNEVYADNTVLLTVGLQDIGLLVQPFFDQGQASAFFYSLDWMLHMADDGFKETVSNSIANWSVVTSSLKGCQVESTDPDVKYPYH</sequence>
<dbReference type="AlphaFoldDB" id="A0A6G1HJV2"/>
<protein>
    <submittedName>
        <fullName evidence="2">Uncharacterized protein</fullName>
    </submittedName>
</protein>
<dbReference type="InterPro" id="IPR021514">
    <property type="entry name" value="DUF3176"/>
</dbReference>
<keyword evidence="1" id="KW-1133">Transmembrane helix</keyword>
<dbReference type="OrthoDB" id="3687741at2759"/>
<organism evidence="2 3">
    <name type="scientific">Trichodelitschia bisporula</name>
    <dbReference type="NCBI Taxonomy" id="703511"/>
    <lineage>
        <taxon>Eukaryota</taxon>
        <taxon>Fungi</taxon>
        <taxon>Dikarya</taxon>
        <taxon>Ascomycota</taxon>
        <taxon>Pezizomycotina</taxon>
        <taxon>Dothideomycetes</taxon>
        <taxon>Dothideomycetes incertae sedis</taxon>
        <taxon>Phaeotrichales</taxon>
        <taxon>Phaeotrichaceae</taxon>
        <taxon>Trichodelitschia</taxon>
    </lineage>
</organism>
<evidence type="ECO:0000256" key="1">
    <source>
        <dbReference type="SAM" id="Phobius"/>
    </source>
</evidence>
<dbReference type="Proteomes" id="UP000799640">
    <property type="component" value="Unassembled WGS sequence"/>
</dbReference>
<proteinExistence type="predicted"/>